<evidence type="ECO:0000259" key="1">
    <source>
        <dbReference type="Pfam" id="PF00501"/>
    </source>
</evidence>
<dbReference type="PROSITE" id="PS00455">
    <property type="entry name" value="AMP_BINDING"/>
    <property type="match status" value="1"/>
</dbReference>
<accession>A0A545T991</accession>
<dbReference type="PANTHER" id="PTHR43767">
    <property type="entry name" value="LONG-CHAIN-FATTY-ACID--COA LIGASE"/>
    <property type="match status" value="1"/>
</dbReference>
<dbReference type="GO" id="GO:0016877">
    <property type="term" value="F:ligase activity, forming carbon-sulfur bonds"/>
    <property type="evidence" value="ECO:0007669"/>
    <property type="project" value="UniProtKB-ARBA"/>
</dbReference>
<dbReference type="EMBL" id="VIKR01000003">
    <property type="protein sequence ID" value="TQV73768.1"/>
    <property type="molecule type" value="Genomic_DNA"/>
</dbReference>
<evidence type="ECO:0000313" key="4">
    <source>
        <dbReference type="Proteomes" id="UP000317839"/>
    </source>
</evidence>
<comment type="caution">
    <text evidence="3">The sequence shown here is derived from an EMBL/GenBank/DDBJ whole genome shotgun (WGS) entry which is preliminary data.</text>
</comment>
<gene>
    <name evidence="3" type="ORF">FLL45_12935</name>
</gene>
<dbReference type="SUPFAM" id="SSF56801">
    <property type="entry name" value="Acetyl-CoA synthetase-like"/>
    <property type="match status" value="1"/>
</dbReference>
<reference evidence="3 4" key="1">
    <citation type="submission" date="2019-06" db="EMBL/GenBank/DDBJ databases">
        <title>Draft genome of Aliikangiella marina GYP-15.</title>
        <authorList>
            <person name="Wang G."/>
        </authorList>
    </citation>
    <scope>NUCLEOTIDE SEQUENCE [LARGE SCALE GENOMIC DNA]</scope>
    <source>
        <strain evidence="3 4">GYP-15</strain>
    </source>
</reference>
<sequence>MPQPQHQSLFHHTLTRSPNAGSQALAITHKSNSKSYQDLQNEIEDFADGLNRLGINKSERVAIYLPKQLESVIAFYGTSIAGGVFVPINPLLKGPQVNYILDDCQVSYLVTSKSRFKQISAHLESITSLKAIILTDGELSHDDKHSRHPHTHYADLFNGQTIGSHLDAQKPQPPIISQDVAAILYTSGSTGNPKGVVLSHQNLVAGAKSVTEYLENTPDDRLLAVLPFSFDYGLSQLTTAFLSGASVVLMEYLLPKDVIRAVTTHQITGLAAVPPLWVQLAEIEWPAEAKASLRYITNSGGAMPQATLEKLQQQLPTTSPFLMYGLTEAFRSTFLPPEEVTNRPTSMGKAIPDAEILVINSQGKVCQPGEEGELVHRGPHVALGYWNAPEKTAVRFKPLPREIAEGLIDEIAVWSGDTVVKDEEDFLYFIGRQDDMIKSSGYRISPSELEDCLYNYPNLGEVAALGIPHPSLGQAVVLVIKVIDIDNYDEADLLKFCQKNLPNFMQPKSIIVRESLPRNPNGKINRKILAEELQALFI</sequence>
<dbReference type="InterPro" id="IPR000873">
    <property type="entry name" value="AMP-dep_synth/lig_dom"/>
</dbReference>
<evidence type="ECO:0000313" key="3">
    <source>
        <dbReference type="EMBL" id="TQV73768.1"/>
    </source>
</evidence>
<feature type="domain" description="AMP-binding enzyme C-terminal" evidence="2">
    <location>
        <begin position="448"/>
        <end position="523"/>
    </location>
</feature>
<keyword evidence="3" id="KW-0436">Ligase</keyword>
<dbReference type="OrthoDB" id="9761989at2"/>
<dbReference type="InterPro" id="IPR020845">
    <property type="entry name" value="AMP-binding_CS"/>
</dbReference>
<dbReference type="PANTHER" id="PTHR43767:SF10">
    <property type="entry name" value="SURFACTIN SYNTHASE SUBUNIT 1"/>
    <property type="match status" value="1"/>
</dbReference>
<keyword evidence="4" id="KW-1185">Reference proteome</keyword>
<protein>
    <submittedName>
        <fullName evidence="3">Acyl-CoA ligase (AMP-forming), exosortase A system-associated</fullName>
    </submittedName>
</protein>
<dbReference type="InterPro" id="IPR045851">
    <property type="entry name" value="AMP-bd_C_sf"/>
</dbReference>
<dbReference type="Proteomes" id="UP000317839">
    <property type="component" value="Unassembled WGS sequence"/>
</dbReference>
<organism evidence="3 4">
    <name type="scientific">Aliikangiella marina</name>
    <dbReference type="NCBI Taxonomy" id="1712262"/>
    <lineage>
        <taxon>Bacteria</taxon>
        <taxon>Pseudomonadati</taxon>
        <taxon>Pseudomonadota</taxon>
        <taxon>Gammaproteobacteria</taxon>
        <taxon>Oceanospirillales</taxon>
        <taxon>Pleioneaceae</taxon>
        <taxon>Aliikangiella</taxon>
    </lineage>
</organism>
<dbReference type="InterPro" id="IPR017529">
    <property type="entry name" value="AcylCoA_ligase_PEP_1"/>
</dbReference>
<dbReference type="Pfam" id="PF13193">
    <property type="entry name" value="AMP-binding_C"/>
    <property type="match status" value="1"/>
</dbReference>
<dbReference type="Gene3D" id="3.30.300.30">
    <property type="match status" value="1"/>
</dbReference>
<dbReference type="Pfam" id="PF00501">
    <property type="entry name" value="AMP-binding"/>
    <property type="match status" value="1"/>
</dbReference>
<name>A0A545T991_9GAMM</name>
<dbReference type="InterPro" id="IPR025110">
    <property type="entry name" value="AMP-bd_C"/>
</dbReference>
<feature type="domain" description="AMP-dependent synthetase/ligase" evidence="1">
    <location>
        <begin position="22"/>
        <end position="386"/>
    </location>
</feature>
<dbReference type="InterPro" id="IPR050237">
    <property type="entry name" value="ATP-dep_AMP-bd_enzyme"/>
</dbReference>
<proteinExistence type="predicted"/>
<dbReference type="NCBIfam" id="TIGR03098">
    <property type="entry name" value="ligase_PEP_1"/>
    <property type="match status" value="1"/>
</dbReference>
<dbReference type="AlphaFoldDB" id="A0A545T991"/>
<dbReference type="RefSeq" id="WP_142942476.1">
    <property type="nucleotide sequence ID" value="NZ_VIKR01000003.1"/>
</dbReference>
<evidence type="ECO:0000259" key="2">
    <source>
        <dbReference type="Pfam" id="PF13193"/>
    </source>
</evidence>
<dbReference type="InterPro" id="IPR042099">
    <property type="entry name" value="ANL_N_sf"/>
</dbReference>
<dbReference type="Gene3D" id="3.40.50.12780">
    <property type="entry name" value="N-terminal domain of ligase-like"/>
    <property type="match status" value="1"/>
</dbReference>